<name>A0A5B7CT35_PORTR</name>
<dbReference type="EMBL" id="VSRR010000214">
    <property type="protein sequence ID" value="MPC12405.1"/>
    <property type="molecule type" value="Genomic_DNA"/>
</dbReference>
<evidence type="ECO:0000256" key="1">
    <source>
        <dbReference type="SAM" id="MobiDB-lite"/>
    </source>
</evidence>
<keyword evidence="3" id="KW-1185">Reference proteome</keyword>
<accession>A0A5B7CT35</accession>
<feature type="region of interest" description="Disordered" evidence="1">
    <location>
        <begin position="25"/>
        <end position="46"/>
    </location>
</feature>
<organism evidence="2 3">
    <name type="scientific">Portunus trituberculatus</name>
    <name type="common">Swimming crab</name>
    <name type="synonym">Neptunus trituberculatus</name>
    <dbReference type="NCBI Taxonomy" id="210409"/>
    <lineage>
        <taxon>Eukaryota</taxon>
        <taxon>Metazoa</taxon>
        <taxon>Ecdysozoa</taxon>
        <taxon>Arthropoda</taxon>
        <taxon>Crustacea</taxon>
        <taxon>Multicrustacea</taxon>
        <taxon>Malacostraca</taxon>
        <taxon>Eumalacostraca</taxon>
        <taxon>Eucarida</taxon>
        <taxon>Decapoda</taxon>
        <taxon>Pleocyemata</taxon>
        <taxon>Brachyura</taxon>
        <taxon>Eubrachyura</taxon>
        <taxon>Portunoidea</taxon>
        <taxon>Portunidae</taxon>
        <taxon>Portuninae</taxon>
        <taxon>Portunus</taxon>
    </lineage>
</organism>
<protein>
    <submittedName>
        <fullName evidence="2">Uncharacterized protein</fullName>
    </submittedName>
</protein>
<dbReference type="AlphaFoldDB" id="A0A5B7CT35"/>
<comment type="caution">
    <text evidence="2">The sequence shown here is derived from an EMBL/GenBank/DDBJ whole genome shotgun (WGS) entry which is preliminary data.</text>
</comment>
<dbReference type="Proteomes" id="UP000324222">
    <property type="component" value="Unassembled WGS sequence"/>
</dbReference>
<gene>
    <name evidence="2" type="ORF">E2C01_005096</name>
</gene>
<evidence type="ECO:0000313" key="3">
    <source>
        <dbReference type="Proteomes" id="UP000324222"/>
    </source>
</evidence>
<sequence length="109" mass="12196">MHFFSQTSTYFLPAVPLSLLGHVKPPSPSDPSWSRLAPHGSATQVDPQCSADYEKWCCLACHGLESPLVLRRALNQHVVRSLGTRSQWLLKKCASQRPRSVMGITERRP</sequence>
<reference evidence="2 3" key="1">
    <citation type="submission" date="2019-05" db="EMBL/GenBank/DDBJ databases">
        <title>Another draft genome of Portunus trituberculatus and its Hox gene families provides insights of decapod evolution.</title>
        <authorList>
            <person name="Jeong J.-H."/>
            <person name="Song I."/>
            <person name="Kim S."/>
            <person name="Choi T."/>
            <person name="Kim D."/>
            <person name="Ryu S."/>
            <person name="Kim W."/>
        </authorList>
    </citation>
    <scope>NUCLEOTIDE SEQUENCE [LARGE SCALE GENOMIC DNA]</scope>
    <source>
        <tissue evidence="2">Muscle</tissue>
    </source>
</reference>
<proteinExistence type="predicted"/>
<evidence type="ECO:0000313" key="2">
    <source>
        <dbReference type="EMBL" id="MPC12405.1"/>
    </source>
</evidence>